<keyword evidence="2" id="KW-0732">Signal</keyword>
<name>A0A1J0R5N4_9TRYP</name>
<proteinExistence type="predicted"/>
<feature type="signal peptide" evidence="2">
    <location>
        <begin position="1"/>
        <end position="25"/>
    </location>
</feature>
<organism evidence="3">
    <name type="scientific">Trypanosoma brucei</name>
    <dbReference type="NCBI Taxonomy" id="5691"/>
    <lineage>
        <taxon>Eukaryota</taxon>
        <taxon>Discoba</taxon>
        <taxon>Euglenozoa</taxon>
        <taxon>Kinetoplastea</taxon>
        <taxon>Metakinetoplastina</taxon>
        <taxon>Trypanosomatida</taxon>
        <taxon>Trypanosomatidae</taxon>
        <taxon>Trypanosoma</taxon>
    </lineage>
</organism>
<feature type="chain" id="PRO_5009615382" evidence="2">
    <location>
        <begin position="26"/>
        <end position="493"/>
    </location>
</feature>
<dbReference type="EMBL" id="KX699159">
    <property type="protein sequence ID" value="APD73115.1"/>
    <property type="molecule type" value="Genomic_DNA"/>
</dbReference>
<reference evidence="3" key="1">
    <citation type="submission" date="2016-08" db="EMBL/GenBank/DDBJ databases">
        <title>VSG repertoire of Trypanosoma brucei EATRO 1125.</title>
        <authorList>
            <person name="Cross G.A."/>
        </authorList>
    </citation>
    <scope>NUCLEOTIDE SEQUENCE</scope>
    <source>
        <strain evidence="3">EATRO 1125</strain>
    </source>
</reference>
<dbReference type="SUPFAM" id="SSF58087">
    <property type="entry name" value="Variant surface glycoprotein (N-terminal domain)"/>
    <property type="match status" value="1"/>
</dbReference>
<dbReference type="VEuPathDB" id="TriTrypDB:Tb1125.3.490"/>
<dbReference type="VEuPathDB" id="TriTrypDB:Tb427_000442800"/>
<dbReference type="VEuPathDB" id="TriTrypDB:Tb927.3.490"/>
<dbReference type="AlphaFoldDB" id="A0A1J0R5N4"/>
<sequence>MTAHKSAALFTATLLLVTTCHTTNGDNEIGHDVTKWCHELEYLDEISNQLNQEVSRRVITIAGNEETTAMWRIAAAKATSPSEQAKYNGLLLYARHRQEADLVKLKSLQQEINRLQPHINRRASVIRSAELLTRLFKRQISSTAQHTATSTACTIKPTIAPETTYKCDLSTPGTKAATSTVQTKLATATKLKLGDLSKMENLLTEPQVLMSATPTVQVFDTTQTANAQCKTTVTNGASITGGTNHVTVAYTEAALKPINAAVKTVEPGNTPAPTAGAEKITTNWLKTEYITEGLAAIRPLYASKPLDLKTLKVTDLKTELGRRLVTNLQGKEGAGGEMSDSKDTEAADKLINSLYGADDSNFADNFINSLKNKPVKYKKDGEEQTTDIGKLATNPDLELALSYIEGMKTFIKVAAAAESKDVAKKTETEEQTEEKKDGDKATATDCTATEEGKCDKTKCDWDKEKNECKVKEGSFIISAATKVHLLPAFLLLA</sequence>
<feature type="region of interest" description="Disordered" evidence="1">
    <location>
        <begin position="421"/>
        <end position="443"/>
    </location>
</feature>
<accession>A0A1J0R5N4</accession>
<evidence type="ECO:0000256" key="1">
    <source>
        <dbReference type="SAM" id="MobiDB-lite"/>
    </source>
</evidence>
<feature type="compositionally biased region" description="Basic and acidic residues" evidence="1">
    <location>
        <begin position="421"/>
        <end position="442"/>
    </location>
</feature>
<evidence type="ECO:0000256" key="2">
    <source>
        <dbReference type="SAM" id="SignalP"/>
    </source>
</evidence>
<evidence type="ECO:0000313" key="3">
    <source>
        <dbReference type="EMBL" id="APD73115.1"/>
    </source>
</evidence>
<protein>
    <submittedName>
        <fullName evidence="3">Variant surface glycoprotein 1125.288</fullName>
    </submittedName>
</protein>